<dbReference type="PRINTS" id="PR00413">
    <property type="entry name" value="HADHALOGNASE"/>
</dbReference>
<dbReference type="InterPro" id="IPR036412">
    <property type="entry name" value="HAD-like_sf"/>
</dbReference>
<keyword evidence="3" id="KW-1185">Reference proteome</keyword>
<dbReference type="GO" id="GO:0018784">
    <property type="term" value="F:(S)-2-haloacid dehalogenase activity"/>
    <property type="evidence" value="ECO:0007669"/>
    <property type="project" value="UniProtKB-EC"/>
</dbReference>
<dbReference type="PANTHER" id="PTHR43316:SF9">
    <property type="entry name" value="ACID DEHALOGENASE, PUTATIVE (AFU_ORTHOLOGUE AFUA_6G14460)-RELATED"/>
    <property type="match status" value="1"/>
</dbReference>
<dbReference type="InterPro" id="IPR051540">
    <property type="entry name" value="S-2-haloacid_dehalogenase"/>
</dbReference>
<dbReference type="SUPFAM" id="SSF56784">
    <property type="entry name" value="HAD-like"/>
    <property type="match status" value="1"/>
</dbReference>
<organism evidence="2 3">
    <name type="scientific">Nonomuraea endophytica</name>
    <dbReference type="NCBI Taxonomy" id="714136"/>
    <lineage>
        <taxon>Bacteria</taxon>
        <taxon>Bacillati</taxon>
        <taxon>Actinomycetota</taxon>
        <taxon>Actinomycetes</taxon>
        <taxon>Streptosporangiales</taxon>
        <taxon>Streptosporangiaceae</taxon>
        <taxon>Nonomuraea</taxon>
    </lineage>
</organism>
<name>A0A7W8A4Z1_9ACTN</name>
<dbReference type="InterPro" id="IPR023214">
    <property type="entry name" value="HAD_sf"/>
</dbReference>
<dbReference type="EMBL" id="JACHIN010000007">
    <property type="protein sequence ID" value="MBB5079666.1"/>
    <property type="molecule type" value="Genomic_DNA"/>
</dbReference>
<evidence type="ECO:0000256" key="1">
    <source>
        <dbReference type="ARBA" id="ARBA00022801"/>
    </source>
</evidence>
<evidence type="ECO:0000313" key="3">
    <source>
        <dbReference type="Proteomes" id="UP000568380"/>
    </source>
</evidence>
<dbReference type="AlphaFoldDB" id="A0A7W8A4Z1"/>
<dbReference type="InterPro" id="IPR006439">
    <property type="entry name" value="HAD-SF_hydro_IA"/>
</dbReference>
<comment type="caution">
    <text evidence="2">The sequence shown here is derived from an EMBL/GenBank/DDBJ whole genome shotgun (WGS) entry which is preliminary data.</text>
</comment>
<reference evidence="2 3" key="1">
    <citation type="submission" date="2020-08" db="EMBL/GenBank/DDBJ databases">
        <title>Genomic Encyclopedia of Type Strains, Phase IV (KMG-IV): sequencing the most valuable type-strain genomes for metagenomic binning, comparative biology and taxonomic classification.</title>
        <authorList>
            <person name="Goeker M."/>
        </authorList>
    </citation>
    <scope>NUCLEOTIDE SEQUENCE [LARGE SCALE GENOMIC DNA]</scope>
    <source>
        <strain evidence="2 3">DSM 45385</strain>
    </source>
</reference>
<keyword evidence="1 2" id="KW-0378">Hydrolase</keyword>
<dbReference type="Gene3D" id="1.10.150.750">
    <property type="match status" value="1"/>
</dbReference>
<dbReference type="Pfam" id="PF00702">
    <property type="entry name" value="Hydrolase"/>
    <property type="match status" value="1"/>
</dbReference>
<accession>A0A7W8A4Z1</accession>
<evidence type="ECO:0000313" key="2">
    <source>
        <dbReference type="EMBL" id="MBB5079666.1"/>
    </source>
</evidence>
<dbReference type="PANTHER" id="PTHR43316">
    <property type="entry name" value="HYDROLASE, HALOACID DELAHOGENASE-RELATED"/>
    <property type="match status" value="1"/>
</dbReference>
<proteinExistence type="predicted"/>
<gene>
    <name evidence="2" type="ORF">HNR40_005152</name>
</gene>
<dbReference type="InterPro" id="IPR006328">
    <property type="entry name" value="2-HAD"/>
</dbReference>
<dbReference type="CDD" id="cd02588">
    <property type="entry name" value="HAD_L2-DEX"/>
    <property type="match status" value="1"/>
</dbReference>
<dbReference type="RefSeq" id="WP_221340819.1">
    <property type="nucleotide sequence ID" value="NZ_JACHIN010000007.1"/>
</dbReference>
<sequence length="213" mass="23726">MRWVTFDCFGTLVDWRHGIATSAELLFPGYGGRLLDAYNRHEMAVQTETPALLYREVMAETLRRACATEGLDLGADDAGILARTLPYWPVYPEVGPELGALRSAGWRLALLTNCDRDLIGLTQRRLPVPFDAVITAEDAGGYKPSLGHFERFRSSHEPSEWVHVAQGYIHDMVPAHALGLRRIWINRLAETPADPSIPQTTQPDLHGLLTALQ</sequence>
<protein>
    <submittedName>
        <fullName evidence="2">2-haloacid dehalogenase</fullName>
        <ecNumber evidence="2">3.8.1.2</ecNumber>
    </submittedName>
</protein>
<dbReference type="Proteomes" id="UP000568380">
    <property type="component" value="Unassembled WGS sequence"/>
</dbReference>
<dbReference type="SFLD" id="SFLDS00003">
    <property type="entry name" value="Haloacid_Dehalogenase"/>
    <property type="match status" value="1"/>
</dbReference>
<dbReference type="SFLD" id="SFLDG01129">
    <property type="entry name" value="C1.5:_HAD__Beta-PGM__Phosphata"/>
    <property type="match status" value="1"/>
</dbReference>
<dbReference type="Gene3D" id="3.40.50.1000">
    <property type="entry name" value="HAD superfamily/HAD-like"/>
    <property type="match status" value="1"/>
</dbReference>
<dbReference type="EC" id="3.8.1.2" evidence="2"/>